<feature type="chain" id="PRO_5031106573" evidence="8">
    <location>
        <begin position="19"/>
        <end position="520"/>
    </location>
</feature>
<dbReference type="EC" id="3.1.1.73" evidence="9"/>
<dbReference type="Gene3D" id="3.40.50.1820">
    <property type="entry name" value="alpha/beta hydrolase"/>
    <property type="match status" value="1"/>
</dbReference>
<keyword evidence="3" id="KW-0479">Metal-binding</keyword>
<sequence length="520" mass="54689">MKTRMQLLLSAAALAALAGCGGDGAPAMTLAEKCPTLQGKTLAHGSVVIDDARLAAAAPPQPEYCVVTARFKDSALRFEARLPTMGWNGKLAFLGGGGFDGAMPTAAAAQFSESIFTERYATIGTNGGYDYPPPRDLNYFKGEFALDAAKLLDFAQQSEHRALPPGKEVMAQFFGMPPTRSYFEGCSMGGHDALMQAQRFPEDFDGIVARAPAGNVMGLFVQFNRIARQVKAPGGALNTAKQTVLANSVLAQCDGLDGLNDGIIARPAACQFDARALRCTGGADAGDNCLSDAQIATVQAVTSPVASASGAWSHPGYPFGGENSAKGWGEYIWPQASLGGASTQGLFSDGFIRSFIARDASFDTATWNPDQWLDRMATIGGLFGATDPNLAPLHARGAKLILWNGTTDTSVSARDTTRYYEQVVATLGQRKADEAVELFLAPGVGHCFGGAGPDKVDLLQAMATWVEQGVPASQQKLLSRKTDAAGATTMARPLCKHPAYPRYKGTGDVNAAASFDCTVD</sequence>
<evidence type="ECO:0000313" key="10">
    <source>
        <dbReference type="Proteomes" id="UP000575083"/>
    </source>
</evidence>
<reference evidence="9 10" key="1">
    <citation type="submission" date="2020-08" db="EMBL/GenBank/DDBJ databases">
        <title>Functional genomics of gut bacteria from endangered species of beetles.</title>
        <authorList>
            <person name="Carlos-Shanley C."/>
        </authorList>
    </citation>
    <scope>NUCLEOTIDE SEQUENCE [LARGE SCALE GENOMIC DNA]</scope>
    <source>
        <strain evidence="9 10">S00198</strain>
    </source>
</reference>
<keyword evidence="7" id="KW-1015">Disulfide bond</keyword>
<keyword evidence="6" id="KW-0106">Calcium</keyword>
<dbReference type="Pfam" id="PF07519">
    <property type="entry name" value="Tannase"/>
    <property type="match status" value="1"/>
</dbReference>
<keyword evidence="10" id="KW-1185">Reference proteome</keyword>
<name>A0A7X0PBR9_9BURK</name>
<dbReference type="GO" id="GO:0030600">
    <property type="term" value="F:feruloyl esterase activity"/>
    <property type="evidence" value="ECO:0007669"/>
    <property type="project" value="UniProtKB-EC"/>
</dbReference>
<evidence type="ECO:0000256" key="5">
    <source>
        <dbReference type="ARBA" id="ARBA00022801"/>
    </source>
</evidence>
<comment type="caution">
    <text evidence="9">The sequence shown here is derived from an EMBL/GenBank/DDBJ whole genome shotgun (WGS) entry which is preliminary data.</text>
</comment>
<comment type="similarity">
    <text evidence="1">Belongs to the tannase family.</text>
</comment>
<dbReference type="InterPro" id="IPR006311">
    <property type="entry name" value="TAT_signal"/>
</dbReference>
<accession>A0A7X0PBR9</accession>
<evidence type="ECO:0000256" key="6">
    <source>
        <dbReference type="ARBA" id="ARBA00022837"/>
    </source>
</evidence>
<dbReference type="AlphaFoldDB" id="A0A7X0PBR9"/>
<evidence type="ECO:0000256" key="7">
    <source>
        <dbReference type="ARBA" id="ARBA00023157"/>
    </source>
</evidence>
<evidence type="ECO:0000256" key="4">
    <source>
        <dbReference type="ARBA" id="ARBA00022729"/>
    </source>
</evidence>
<keyword evidence="2" id="KW-0719">Serine esterase</keyword>
<organism evidence="9 10">
    <name type="scientific">Acidovorax soli</name>
    <dbReference type="NCBI Taxonomy" id="592050"/>
    <lineage>
        <taxon>Bacteria</taxon>
        <taxon>Pseudomonadati</taxon>
        <taxon>Pseudomonadota</taxon>
        <taxon>Betaproteobacteria</taxon>
        <taxon>Burkholderiales</taxon>
        <taxon>Comamonadaceae</taxon>
        <taxon>Acidovorax</taxon>
    </lineage>
</organism>
<gene>
    <name evidence="9" type="ORF">HNP48_001558</name>
</gene>
<evidence type="ECO:0000313" key="9">
    <source>
        <dbReference type="EMBL" id="MBB6558894.1"/>
    </source>
</evidence>
<dbReference type="EMBL" id="JACHLK010000002">
    <property type="protein sequence ID" value="MBB6558894.1"/>
    <property type="molecule type" value="Genomic_DNA"/>
</dbReference>
<dbReference type="PROSITE" id="PS51257">
    <property type="entry name" value="PROKAR_LIPOPROTEIN"/>
    <property type="match status" value="1"/>
</dbReference>
<dbReference type="SUPFAM" id="SSF53474">
    <property type="entry name" value="alpha/beta-Hydrolases"/>
    <property type="match status" value="1"/>
</dbReference>
<proteinExistence type="inferred from homology"/>
<evidence type="ECO:0000256" key="8">
    <source>
        <dbReference type="SAM" id="SignalP"/>
    </source>
</evidence>
<evidence type="ECO:0000256" key="3">
    <source>
        <dbReference type="ARBA" id="ARBA00022723"/>
    </source>
</evidence>
<dbReference type="InterPro" id="IPR011118">
    <property type="entry name" value="Tannase/feruloyl_esterase"/>
</dbReference>
<evidence type="ECO:0000256" key="1">
    <source>
        <dbReference type="ARBA" id="ARBA00006249"/>
    </source>
</evidence>
<dbReference type="PANTHER" id="PTHR33938">
    <property type="entry name" value="FERULOYL ESTERASE B-RELATED"/>
    <property type="match status" value="1"/>
</dbReference>
<evidence type="ECO:0000256" key="2">
    <source>
        <dbReference type="ARBA" id="ARBA00022487"/>
    </source>
</evidence>
<keyword evidence="4 8" id="KW-0732">Signal</keyword>
<feature type="signal peptide" evidence="8">
    <location>
        <begin position="1"/>
        <end position="18"/>
    </location>
</feature>
<protein>
    <submittedName>
        <fullName evidence="9">Feruloyl esterase</fullName>
        <ecNumber evidence="9">3.1.1.73</ecNumber>
    </submittedName>
</protein>
<keyword evidence="5 9" id="KW-0378">Hydrolase</keyword>
<dbReference type="PROSITE" id="PS51318">
    <property type="entry name" value="TAT"/>
    <property type="match status" value="1"/>
</dbReference>
<dbReference type="GO" id="GO:0046872">
    <property type="term" value="F:metal ion binding"/>
    <property type="evidence" value="ECO:0007669"/>
    <property type="project" value="UniProtKB-KW"/>
</dbReference>
<dbReference type="PANTHER" id="PTHR33938:SF15">
    <property type="entry name" value="FERULOYL ESTERASE B-RELATED"/>
    <property type="match status" value="1"/>
</dbReference>
<dbReference type="Proteomes" id="UP000575083">
    <property type="component" value="Unassembled WGS sequence"/>
</dbReference>
<dbReference type="RefSeq" id="WP_184856304.1">
    <property type="nucleotide sequence ID" value="NZ_JACHLK010000002.1"/>
</dbReference>
<dbReference type="InterPro" id="IPR029058">
    <property type="entry name" value="AB_hydrolase_fold"/>
</dbReference>